<feature type="transmembrane region" description="Helical" evidence="5">
    <location>
        <begin position="817"/>
        <end position="838"/>
    </location>
</feature>
<reference evidence="8" key="1">
    <citation type="submission" date="2023-06" db="EMBL/GenBank/DDBJ databases">
        <title>Survivors Of The Sea: Transcriptome response of Skeletonema marinoi to long-term dormancy.</title>
        <authorList>
            <person name="Pinder M.I.M."/>
            <person name="Kourtchenko O."/>
            <person name="Robertson E.K."/>
            <person name="Larsson T."/>
            <person name="Maumus F."/>
            <person name="Osuna-Cruz C.M."/>
            <person name="Vancaester E."/>
            <person name="Stenow R."/>
            <person name="Vandepoele K."/>
            <person name="Ploug H."/>
            <person name="Bruchert V."/>
            <person name="Godhe A."/>
            <person name="Topel M."/>
        </authorList>
    </citation>
    <scope>NUCLEOTIDE SEQUENCE</scope>
    <source>
        <strain evidence="8">R05AC</strain>
    </source>
</reference>
<dbReference type="SMART" id="SM00228">
    <property type="entry name" value="PDZ"/>
    <property type="match status" value="2"/>
</dbReference>
<keyword evidence="5" id="KW-0472">Membrane</keyword>
<dbReference type="PROSITE" id="PS50106">
    <property type="entry name" value="PDZ"/>
    <property type="match status" value="1"/>
</dbReference>
<evidence type="ECO:0000256" key="5">
    <source>
        <dbReference type="SAM" id="Phobius"/>
    </source>
</evidence>
<feature type="region of interest" description="Disordered" evidence="4">
    <location>
        <begin position="162"/>
        <end position="190"/>
    </location>
</feature>
<dbReference type="PANTHER" id="PTHR38909">
    <property type="entry name" value="G PROTEIN GAMMA DOMAIN-CONTAINING PROTEIN"/>
    <property type="match status" value="1"/>
</dbReference>
<evidence type="ECO:0000313" key="8">
    <source>
        <dbReference type="EMBL" id="KAK1740422.1"/>
    </source>
</evidence>
<feature type="signal peptide" evidence="6">
    <location>
        <begin position="1"/>
        <end position="28"/>
    </location>
</feature>
<dbReference type="InterPro" id="IPR001478">
    <property type="entry name" value="PDZ"/>
</dbReference>
<accession>A0AAD8Y7F6</accession>
<evidence type="ECO:0000256" key="4">
    <source>
        <dbReference type="SAM" id="MobiDB-lite"/>
    </source>
</evidence>
<sequence>MRRTSTFTHQLLSFLSAGATIFAHLSNAQECNFCENGITNPTLAFTEDGELTCADVPLLIQVGSTDEEGDLYCFNELENVCCPSQMIPDPCTFCENGVTNPLLMVPEGFVEQTTCAVAQIFASTYSRDDMMCANIRLEESSCCPPSTLSPTMKPITSQTTLPPTTDQMVSLSPTPPPVTPRPTETEIIDNPFNIPVSRSGIVSGVAFYDVNNNGYQEDLQEYGMWNVKASLYACGEDTAILAETSSSTQGTYKFKDLAEGSYYIKFEFPSYYTLGSVWNGDPSTLDSDNSVNPENGVTNCFTLGDGDKFKANVALTDWAVPPVTPPSTSVATPPPTLLVTTPPPTLLVTTPPPTLLVTTLPPTEMTAIAATQPPTLRPTLRPTVAATISNADMCAFCEDGIPDLMLMLPSGQTCDSVKETAADHAEGSNICNILQREETMCCPEFFTAITTLSPTDKPTRQPTPPPQTLAPTSYQPAPDFLSDFCTFCEDGIIDVGFEIPGRQGGTCASQKEMASAVDGLSPMCATIQGFENICCPSEPITNPCTFCQEGMPDQSIVVNGGQSCGSMQASVSFFPSDSELCFTVQASESQCCPELLEMPPSPTLMPISASTNSPTVSTTQPTNITDATNSTNATVADFDLGLDFELVGPVTTNKVDMILVGIDGAEKFRVWQTDTANFIMDFFKNNPGSVYDVTVEVSMLFETITDISPGTYTGNPGVQGRRQLDGVKSVRITYDQVTTYRSEDPTIYDENYIIEEPFRIDPEGYIALLKSTSKTDFYDSLVEVGVTVPPPTPAPTPKPPVVFPVAKKNTFDDNMTYIIIGAACGGVLIFAVACILIVRRRRKHRGNTGNTHRGTIITIESGDDEDWQSRDMNDVASSNMLDREEVMPSGEVMVHVIAPKGKLGIVVDTLPWGSPPYVKKVKKRGPLFGRVQQGDKIIAVDDDDVQQLSAKDVQKLLESKKKNPQRKLTIVREGSQRGDRYTQTNQFVSSAVAVNSVSAMNMDYNPSSHEGNNPLNDESASQNQLDYGHAFHDHALKRNEQLHNIQDSTAVTVNAPMGKLGIVVEDSSDGGPPFVGEIQKGSALEGELQLFDRIASIDDQDVKELKAFHISKLLAHKSQNLERKIVILREKTEESQNRFIV</sequence>
<dbReference type="InterPro" id="IPR036034">
    <property type="entry name" value="PDZ_sf"/>
</dbReference>
<evidence type="ECO:0000259" key="7">
    <source>
        <dbReference type="PROSITE" id="PS50106"/>
    </source>
</evidence>
<name>A0AAD8Y7F6_9STRA</name>
<comment type="subcellular location">
    <subcellularLocation>
        <location evidence="1">Secreted</location>
    </subcellularLocation>
</comment>
<dbReference type="InterPro" id="IPR033764">
    <property type="entry name" value="Sdr_B"/>
</dbReference>
<keyword evidence="9" id="KW-1185">Reference proteome</keyword>
<organism evidence="8 9">
    <name type="scientific">Skeletonema marinoi</name>
    <dbReference type="NCBI Taxonomy" id="267567"/>
    <lineage>
        <taxon>Eukaryota</taxon>
        <taxon>Sar</taxon>
        <taxon>Stramenopiles</taxon>
        <taxon>Ochrophyta</taxon>
        <taxon>Bacillariophyta</taxon>
        <taxon>Coscinodiscophyceae</taxon>
        <taxon>Thalassiosirophycidae</taxon>
        <taxon>Thalassiosirales</taxon>
        <taxon>Skeletonemataceae</taxon>
        <taxon>Skeletonema</taxon>
        <taxon>Skeletonema marinoi-dohrnii complex</taxon>
    </lineage>
</organism>
<keyword evidence="3 6" id="KW-0732">Signal</keyword>
<dbReference type="Pfam" id="PF00595">
    <property type="entry name" value="PDZ"/>
    <property type="match status" value="1"/>
</dbReference>
<dbReference type="Proteomes" id="UP001224775">
    <property type="component" value="Unassembled WGS sequence"/>
</dbReference>
<dbReference type="SUPFAM" id="SSF50156">
    <property type="entry name" value="PDZ domain-like"/>
    <property type="match status" value="2"/>
</dbReference>
<dbReference type="InterPro" id="IPR013783">
    <property type="entry name" value="Ig-like_fold"/>
</dbReference>
<dbReference type="AlphaFoldDB" id="A0AAD8Y7F6"/>
<evidence type="ECO:0000256" key="2">
    <source>
        <dbReference type="ARBA" id="ARBA00022525"/>
    </source>
</evidence>
<dbReference type="Pfam" id="PF17210">
    <property type="entry name" value="SdrD_B"/>
    <property type="match status" value="1"/>
</dbReference>
<dbReference type="SUPFAM" id="SSF117074">
    <property type="entry name" value="Hypothetical protein PA1324"/>
    <property type="match status" value="1"/>
</dbReference>
<dbReference type="EMBL" id="JATAAI010000015">
    <property type="protein sequence ID" value="KAK1740422.1"/>
    <property type="molecule type" value="Genomic_DNA"/>
</dbReference>
<evidence type="ECO:0000256" key="1">
    <source>
        <dbReference type="ARBA" id="ARBA00004613"/>
    </source>
</evidence>
<protein>
    <recommendedName>
        <fullName evidence="7">PDZ domain-containing protein</fullName>
    </recommendedName>
</protein>
<keyword evidence="5" id="KW-1133">Transmembrane helix</keyword>
<evidence type="ECO:0000313" key="9">
    <source>
        <dbReference type="Proteomes" id="UP001224775"/>
    </source>
</evidence>
<feature type="region of interest" description="Disordered" evidence="4">
    <location>
        <begin position="452"/>
        <end position="473"/>
    </location>
</feature>
<evidence type="ECO:0000256" key="3">
    <source>
        <dbReference type="ARBA" id="ARBA00022729"/>
    </source>
</evidence>
<keyword evidence="5" id="KW-0812">Transmembrane</keyword>
<dbReference type="Gene3D" id="2.60.40.10">
    <property type="entry name" value="Immunoglobulins"/>
    <property type="match status" value="1"/>
</dbReference>
<feature type="compositionally biased region" description="Polar residues" evidence="4">
    <location>
        <begin position="162"/>
        <end position="172"/>
    </location>
</feature>
<dbReference type="CDD" id="cd00136">
    <property type="entry name" value="PDZ_canonical"/>
    <property type="match status" value="2"/>
</dbReference>
<keyword evidence="2" id="KW-0964">Secreted</keyword>
<comment type="caution">
    <text evidence="8">The sequence shown here is derived from an EMBL/GenBank/DDBJ whole genome shotgun (WGS) entry which is preliminary data.</text>
</comment>
<evidence type="ECO:0000256" key="6">
    <source>
        <dbReference type="SAM" id="SignalP"/>
    </source>
</evidence>
<feature type="domain" description="PDZ" evidence="7">
    <location>
        <begin position="900"/>
        <end position="959"/>
    </location>
</feature>
<dbReference type="PANTHER" id="PTHR38909:SF1">
    <property type="entry name" value="G PROTEIN GAMMA DOMAIN-CONTAINING PROTEIN"/>
    <property type="match status" value="1"/>
</dbReference>
<dbReference type="Gene3D" id="2.30.42.10">
    <property type="match status" value="2"/>
</dbReference>
<dbReference type="GO" id="GO:0005576">
    <property type="term" value="C:extracellular region"/>
    <property type="evidence" value="ECO:0007669"/>
    <property type="project" value="UniProtKB-SubCell"/>
</dbReference>
<feature type="chain" id="PRO_5042251925" description="PDZ domain-containing protein" evidence="6">
    <location>
        <begin position="29"/>
        <end position="1141"/>
    </location>
</feature>
<proteinExistence type="predicted"/>
<gene>
    <name evidence="8" type="ORF">QTG54_008517</name>
</gene>